<dbReference type="EMBL" id="VEWN01000021">
    <property type="protein sequence ID" value="KAA1052749.1"/>
    <property type="molecule type" value="Genomic_DNA"/>
</dbReference>
<proteinExistence type="predicted"/>
<dbReference type="InterPro" id="IPR036206">
    <property type="entry name" value="ThiamineP_synth_sf"/>
</dbReference>
<evidence type="ECO:0000259" key="3">
    <source>
        <dbReference type="Pfam" id="PF02581"/>
    </source>
</evidence>
<evidence type="ECO:0000256" key="2">
    <source>
        <dbReference type="ARBA" id="ARBA00022977"/>
    </source>
</evidence>
<comment type="caution">
    <text evidence="4">The sequence shown here is derived from an EMBL/GenBank/DDBJ whole genome shotgun (WGS) entry which is preliminary data.</text>
</comment>
<sequence length="246" mass="25619">MLANPFRVMEIAPNGAVLHGASDNYAALAQSRWRCHRERMMAIPSPRLLAITDRRQAAQPLPDLAARLFAGGLRWLSLREKDLDESRQVALAHALVERARPWGAVVTLHGDPDLALAAGTDGVHLPEGADVAAARRRLGPGALVGLSTHDAEGIRRAAAGGADYVTLSPVFPSPSKPGYGPPIGTEALRRLAAESPLPIIALGGVESGTIGDCLAAGAAGVAVMGTAMRTPDRLPDLLKALKGGQP</sequence>
<gene>
    <name evidence="4" type="ORF">FH063_004056</name>
</gene>
<dbReference type="PANTHER" id="PTHR20857:SF15">
    <property type="entry name" value="THIAMINE-PHOSPHATE SYNTHASE"/>
    <property type="match status" value="1"/>
</dbReference>
<evidence type="ECO:0000256" key="1">
    <source>
        <dbReference type="ARBA" id="ARBA00004948"/>
    </source>
</evidence>
<dbReference type="PANTHER" id="PTHR20857">
    <property type="entry name" value="THIAMINE-PHOSPHATE PYROPHOSPHORYLASE"/>
    <property type="match status" value="1"/>
</dbReference>
<reference evidence="4 5" key="1">
    <citation type="submission" date="2019-07" db="EMBL/GenBank/DDBJ databases">
        <title>Genome sequencing of the stress-tolerant strain Azospirillum brasilense Az19.</title>
        <authorList>
            <person name="Maroniche G.A."/>
            <person name="Garcia J.E."/>
            <person name="Pagnussat L."/>
            <person name="Amenta M."/>
            <person name="Creus C.M."/>
        </authorList>
    </citation>
    <scope>NUCLEOTIDE SEQUENCE [LARGE SCALE GENOMIC DNA]</scope>
    <source>
        <strain evidence="4 5">Az19</strain>
    </source>
</reference>
<dbReference type="GO" id="GO:0009228">
    <property type="term" value="P:thiamine biosynthetic process"/>
    <property type="evidence" value="ECO:0007669"/>
    <property type="project" value="UniProtKB-KW"/>
</dbReference>
<dbReference type="GO" id="GO:0005737">
    <property type="term" value="C:cytoplasm"/>
    <property type="evidence" value="ECO:0007669"/>
    <property type="project" value="TreeGrafter"/>
</dbReference>
<comment type="pathway">
    <text evidence="1">Cofactor biosynthesis; thiamine diphosphate biosynthesis.</text>
</comment>
<dbReference type="AlphaFoldDB" id="A0A5B0KKA7"/>
<keyword evidence="2" id="KW-0784">Thiamine biosynthesis</keyword>
<evidence type="ECO:0000313" key="5">
    <source>
        <dbReference type="Proteomes" id="UP000325333"/>
    </source>
</evidence>
<feature type="domain" description="Thiamine phosphate synthase/TenI" evidence="3">
    <location>
        <begin position="48"/>
        <end position="225"/>
    </location>
</feature>
<dbReference type="InterPro" id="IPR022998">
    <property type="entry name" value="ThiamineP_synth_TenI"/>
</dbReference>
<protein>
    <recommendedName>
        <fullName evidence="3">Thiamine phosphate synthase/TenI domain-containing protein</fullName>
    </recommendedName>
</protein>
<name>A0A5B0KKA7_9PROT</name>
<dbReference type="CDD" id="cd00564">
    <property type="entry name" value="TMP_TenI"/>
    <property type="match status" value="1"/>
</dbReference>
<accession>A0A5B0KKA7</accession>
<dbReference type="Gene3D" id="3.20.20.70">
    <property type="entry name" value="Aldolase class I"/>
    <property type="match status" value="1"/>
</dbReference>
<organism evidence="4 5">
    <name type="scientific">Azospirillum argentinense</name>
    <dbReference type="NCBI Taxonomy" id="2970906"/>
    <lineage>
        <taxon>Bacteria</taxon>
        <taxon>Pseudomonadati</taxon>
        <taxon>Pseudomonadota</taxon>
        <taxon>Alphaproteobacteria</taxon>
        <taxon>Rhodospirillales</taxon>
        <taxon>Azospirillaceae</taxon>
        <taxon>Azospirillum</taxon>
    </lineage>
</organism>
<dbReference type="InterPro" id="IPR013785">
    <property type="entry name" value="Aldolase_TIM"/>
</dbReference>
<evidence type="ECO:0000313" key="4">
    <source>
        <dbReference type="EMBL" id="KAA1052749.1"/>
    </source>
</evidence>
<dbReference type="Pfam" id="PF02581">
    <property type="entry name" value="TMP-TENI"/>
    <property type="match status" value="1"/>
</dbReference>
<dbReference type="SUPFAM" id="SSF51391">
    <property type="entry name" value="Thiamin phosphate synthase"/>
    <property type="match status" value="1"/>
</dbReference>
<dbReference type="Proteomes" id="UP000325333">
    <property type="component" value="Unassembled WGS sequence"/>
</dbReference>
<dbReference type="GO" id="GO:0004789">
    <property type="term" value="F:thiamine-phosphate diphosphorylase activity"/>
    <property type="evidence" value="ECO:0007669"/>
    <property type="project" value="TreeGrafter"/>
</dbReference>